<comment type="caution">
    <text evidence="1">The sequence shown here is derived from an EMBL/GenBank/DDBJ whole genome shotgun (WGS) entry which is preliminary data.</text>
</comment>
<accession>A0A5S5DEY3</accession>
<sequence>MLLNYDRMERSLFTPLVYPLQFKFKIGTIANDFEATDALGNSLFYVREKIFTFRDTVRVYRDSSSSEVLYELVSNKLIDFRQTFTIADNTGRVIGKVRRKSLRSLWRSTFYLLNSSGEHDYTITEKNPWTKMWDGLFGEIPIIGALSGYMFNPSYLLKDLRGVEQYEIRKEPSFFGRRFTVHRLAEQGGEEERLLLSVLLMVLIERSSG</sequence>
<dbReference type="SUPFAM" id="SSF54518">
    <property type="entry name" value="Tubby C-terminal domain-like"/>
    <property type="match status" value="1"/>
</dbReference>
<name>A0A5S5DEY3_9SPHI</name>
<keyword evidence="2" id="KW-1185">Reference proteome</keyword>
<dbReference type="AlphaFoldDB" id="A0A5S5DEY3"/>
<gene>
    <name evidence="1" type="ORF">BC792_11393</name>
</gene>
<reference evidence="1 2" key="1">
    <citation type="submission" date="2019-07" db="EMBL/GenBank/DDBJ databases">
        <title>Genomic Encyclopedia of Archaeal and Bacterial Type Strains, Phase II (KMG-II): from individual species to whole genera.</title>
        <authorList>
            <person name="Goeker M."/>
        </authorList>
    </citation>
    <scope>NUCLEOTIDE SEQUENCE [LARGE SCALE GENOMIC DNA]</scope>
    <source>
        <strain evidence="1 2">DSM 18850</strain>
    </source>
</reference>
<dbReference type="EMBL" id="VNHX01000013">
    <property type="protein sequence ID" value="TYP94225.1"/>
    <property type="molecule type" value="Genomic_DNA"/>
</dbReference>
<evidence type="ECO:0008006" key="3">
    <source>
        <dbReference type="Google" id="ProtNLM"/>
    </source>
</evidence>
<evidence type="ECO:0000313" key="1">
    <source>
        <dbReference type="EMBL" id="TYP94225.1"/>
    </source>
</evidence>
<organism evidence="1 2">
    <name type="scientific">Sphingobacterium allocomposti</name>
    <dbReference type="NCBI Taxonomy" id="415956"/>
    <lineage>
        <taxon>Bacteria</taxon>
        <taxon>Pseudomonadati</taxon>
        <taxon>Bacteroidota</taxon>
        <taxon>Sphingobacteriia</taxon>
        <taxon>Sphingobacteriales</taxon>
        <taxon>Sphingobacteriaceae</taxon>
        <taxon>Sphingobacterium</taxon>
    </lineage>
</organism>
<evidence type="ECO:0000313" key="2">
    <source>
        <dbReference type="Proteomes" id="UP000325105"/>
    </source>
</evidence>
<dbReference type="InterPro" id="IPR025659">
    <property type="entry name" value="Tubby-like_C"/>
</dbReference>
<proteinExistence type="predicted"/>
<protein>
    <recommendedName>
        <fullName evidence="3">Scramblase</fullName>
    </recommendedName>
</protein>
<dbReference type="Proteomes" id="UP000325105">
    <property type="component" value="Unassembled WGS sequence"/>
</dbReference>